<evidence type="ECO:0000313" key="2">
    <source>
        <dbReference type="Proteomes" id="UP001449657"/>
    </source>
</evidence>
<accession>A0ABZ2Z8C3</accession>
<reference evidence="1 2" key="1">
    <citation type="submission" date="2024-03" db="EMBL/GenBank/DDBJ databases">
        <title>Chitinophaga caseinilytica sp. nov., a casein hydrolysing bacterium isolated from forest soil.</title>
        <authorList>
            <person name="Lee D.S."/>
            <person name="Han D.M."/>
            <person name="Baek J.H."/>
            <person name="Choi D.G."/>
            <person name="Jeon J.H."/>
            <person name="Jeon C.O."/>
        </authorList>
    </citation>
    <scope>NUCLEOTIDE SEQUENCE [LARGE SCALE GENOMIC DNA]</scope>
    <source>
        <strain evidence="1 2">KACC 19118</strain>
    </source>
</reference>
<evidence type="ECO:0000313" key="1">
    <source>
        <dbReference type="EMBL" id="WZN48044.1"/>
    </source>
</evidence>
<organism evidence="1 2">
    <name type="scientific">Chitinophaga caseinilytica</name>
    <dbReference type="NCBI Taxonomy" id="2267521"/>
    <lineage>
        <taxon>Bacteria</taxon>
        <taxon>Pseudomonadati</taxon>
        <taxon>Bacteroidota</taxon>
        <taxon>Chitinophagia</taxon>
        <taxon>Chitinophagales</taxon>
        <taxon>Chitinophagaceae</taxon>
        <taxon>Chitinophaga</taxon>
    </lineage>
</organism>
<proteinExistence type="predicted"/>
<sequence length="47" mass="5552">MQALGKSYELYLGYLELEFDEEYAREQADLADDMKFTLAFYAYRQAA</sequence>
<protein>
    <submittedName>
        <fullName evidence="1">Uncharacterized protein</fullName>
    </submittedName>
</protein>
<name>A0ABZ2Z8C3_9BACT</name>
<keyword evidence="2" id="KW-1185">Reference proteome</keyword>
<gene>
    <name evidence="1" type="ORF">WJU22_07635</name>
</gene>
<dbReference type="RefSeq" id="WP_341842648.1">
    <property type="nucleotide sequence ID" value="NZ_CP149792.1"/>
</dbReference>
<dbReference type="EMBL" id="CP150096">
    <property type="protein sequence ID" value="WZN48044.1"/>
    <property type="molecule type" value="Genomic_DNA"/>
</dbReference>
<dbReference type="Proteomes" id="UP001449657">
    <property type="component" value="Chromosome"/>
</dbReference>